<comment type="caution">
    <text evidence="2">The sequence shown here is derived from an EMBL/GenBank/DDBJ whole genome shotgun (WGS) entry which is preliminary data.</text>
</comment>
<feature type="region of interest" description="Disordered" evidence="1">
    <location>
        <begin position="197"/>
        <end position="279"/>
    </location>
</feature>
<name>A0AAD6SI31_9AGAR</name>
<dbReference type="AlphaFoldDB" id="A0AAD6SI31"/>
<feature type="compositionally biased region" description="Basic and acidic residues" evidence="1">
    <location>
        <begin position="197"/>
        <end position="214"/>
    </location>
</feature>
<protein>
    <submittedName>
        <fullName evidence="2">Uncharacterized protein</fullName>
    </submittedName>
</protein>
<gene>
    <name evidence="2" type="ORF">C8F04DRAFT_70828</name>
</gene>
<sequence length="279" mass="29536">MAMSVSAFPAKDVQLLANRPSLRDLLQPKSATSASGSANTNNNNNNNNTMAMAPPLSVYTPPPPPPPPPLSRHNTASYPRGGEPLSLSLPGTPAAAVYPTTSSAGWTVVHHGTLGPPSEPFHIPTSSPGGSAGRRSHSSGPRRAPLPFGNASAGMGGPRDRDNANARPLPLPRLHLERLGALDAVRQCKWEWEWEWRSAEEEQQRSDSDGEAKTKITVARADAGSEPGSESTDGGRGVWLPNPARRDARARQPPREPFGESESDGHAHPAHRALADAAL</sequence>
<feature type="compositionally biased region" description="Low complexity" evidence="1">
    <location>
        <begin position="30"/>
        <end position="49"/>
    </location>
</feature>
<feature type="compositionally biased region" description="Pro residues" evidence="1">
    <location>
        <begin position="60"/>
        <end position="70"/>
    </location>
</feature>
<evidence type="ECO:0000313" key="2">
    <source>
        <dbReference type="EMBL" id="KAJ7028018.1"/>
    </source>
</evidence>
<proteinExistence type="predicted"/>
<dbReference type="Proteomes" id="UP001218188">
    <property type="component" value="Unassembled WGS sequence"/>
</dbReference>
<keyword evidence="3" id="KW-1185">Reference proteome</keyword>
<reference evidence="2" key="1">
    <citation type="submission" date="2023-03" db="EMBL/GenBank/DDBJ databases">
        <title>Massive genome expansion in bonnet fungi (Mycena s.s.) driven by repeated elements and novel gene families across ecological guilds.</title>
        <authorList>
            <consortium name="Lawrence Berkeley National Laboratory"/>
            <person name="Harder C.B."/>
            <person name="Miyauchi S."/>
            <person name="Viragh M."/>
            <person name="Kuo A."/>
            <person name="Thoen E."/>
            <person name="Andreopoulos B."/>
            <person name="Lu D."/>
            <person name="Skrede I."/>
            <person name="Drula E."/>
            <person name="Henrissat B."/>
            <person name="Morin E."/>
            <person name="Kohler A."/>
            <person name="Barry K."/>
            <person name="LaButti K."/>
            <person name="Morin E."/>
            <person name="Salamov A."/>
            <person name="Lipzen A."/>
            <person name="Mereny Z."/>
            <person name="Hegedus B."/>
            <person name="Baldrian P."/>
            <person name="Stursova M."/>
            <person name="Weitz H."/>
            <person name="Taylor A."/>
            <person name="Grigoriev I.V."/>
            <person name="Nagy L.G."/>
            <person name="Martin F."/>
            <person name="Kauserud H."/>
        </authorList>
    </citation>
    <scope>NUCLEOTIDE SEQUENCE</scope>
    <source>
        <strain evidence="2">CBHHK200</strain>
    </source>
</reference>
<feature type="compositionally biased region" description="Basic and acidic residues" evidence="1">
    <location>
        <begin position="244"/>
        <end position="267"/>
    </location>
</feature>
<feature type="region of interest" description="Disordered" evidence="1">
    <location>
        <begin position="109"/>
        <end position="168"/>
    </location>
</feature>
<dbReference type="EMBL" id="JARJCM010000117">
    <property type="protein sequence ID" value="KAJ7028018.1"/>
    <property type="molecule type" value="Genomic_DNA"/>
</dbReference>
<feature type="region of interest" description="Disordered" evidence="1">
    <location>
        <begin position="19"/>
        <end position="92"/>
    </location>
</feature>
<evidence type="ECO:0000256" key="1">
    <source>
        <dbReference type="SAM" id="MobiDB-lite"/>
    </source>
</evidence>
<evidence type="ECO:0000313" key="3">
    <source>
        <dbReference type="Proteomes" id="UP001218188"/>
    </source>
</evidence>
<accession>A0AAD6SI31</accession>
<organism evidence="2 3">
    <name type="scientific">Mycena alexandri</name>
    <dbReference type="NCBI Taxonomy" id="1745969"/>
    <lineage>
        <taxon>Eukaryota</taxon>
        <taxon>Fungi</taxon>
        <taxon>Dikarya</taxon>
        <taxon>Basidiomycota</taxon>
        <taxon>Agaricomycotina</taxon>
        <taxon>Agaricomycetes</taxon>
        <taxon>Agaricomycetidae</taxon>
        <taxon>Agaricales</taxon>
        <taxon>Marasmiineae</taxon>
        <taxon>Mycenaceae</taxon>
        <taxon>Mycena</taxon>
    </lineage>
</organism>